<dbReference type="SMART" id="SM01117">
    <property type="entry name" value="Cyt-b5"/>
    <property type="match status" value="1"/>
</dbReference>
<accession>A0A8T2RZZ8</accession>
<dbReference type="GO" id="GO:0016717">
    <property type="term" value="F:oxidoreductase activity, acting on paired donors, with oxidation of a pair of donors resulting in the reduction of molecular oxygen to two molecules of water"/>
    <property type="evidence" value="ECO:0007669"/>
    <property type="project" value="TreeGrafter"/>
</dbReference>
<dbReference type="GO" id="GO:0042759">
    <property type="term" value="P:long-chain fatty acid biosynthetic process"/>
    <property type="evidence" value="ECO:0007669"/>
    <property type="project" value="UniProtKB-ARBA"/>
</dbReference>
<organism evidence="7 8">
    <name type="scientific">Ceratopteris richardii</name>
    <name type="common">Triangle waterfern</name>
    <dbReference type="NCBI Taxonomy" id="49495"/>
    <lineage>
        <taxon>Eukaryota</taxon>
        <taxon>Viridiplantae</taxon>
        <taxon>Streptophyta</taxon>
        <taxon>Embryophyta</taxon>
        <taxon>Tracheophyta</taxon>
        <taxon>Polypodiopsida</taxon>
        <taxon>Polypodiidae</taxon>
        <taxon>Polypodiales</taxon>
        <taxon>Pteridineae</taxon>
        <taxon>Pteridaceae</taxon>
        <taxon>Parkerioideae</taxon>
        <taxon>Ceratopteris</taxon>
    </lineage>
</organism>
<keyword evidence="3" id="KW-0479">Metal-binding</keyword>
<dbReference type="GO" id="GO:0016020">
    <property type="term" value="C:membrane"/>
    <property type="evidence" value="ECO:0007669"/>
    <property type="project" value="TreeGrafter"/>
</dbReference>
<evidence type="ECO:0000259" key="6">
    <source>
        <dbReference type="PROSITE" id="PS50255"/>
    </source>
</evidence>
<feature type="domain" description="Cytochrome b5 heme-binding" evidence="6">
    <location>
        <begin position="23"/>
        <end position="97"/>
    </location>
</feature>
<evidence type="ECO:0000313" key="8">
    <source>
        <dbReference type="Proteomes" id="UP000825935"/>
    </source>
</evidence>
<keyword evidence="5" id="KW-0812">Transmembrane</keyword>
<dbReference type="InterPro" id="IPR012171">
    <property type="entry name" value="Fatty_acid_desaturase"/>
</dbReference>
<dbReference type="Pfam" id="PF00173">
    <property type="entry name" value="Cyt-b5"/>
    <property type="match status" value="1"/>
</dbReference>
<keyword evidence="5" id="KW-1133">Transmembrane helix</keyword>
<comment type="caution">
    <text evidence="7">The sequence shown here is derived from an EMBL/GenBank/DDBJ whole genome shotgun (WGS) entry which is preliminary data.</text>
</comment>
<dbReference type="InterPro" id="IPR005804">
    <property type="entry name" value="FA_desaturase_dom"/>
</dbReference>
<dbReference type="GO" id="GO:0046872">
    <property type="term" value="F:metal ion binding"/>
    <property type="evidence" value="ECO:0007669"/>
    <property type="project" value="UniProtKB-KW"/>
</dbReference>
<feature type="transmembrane region" description="Helical" evidence="5">
    <location>
        <begin position="339"/>
        <end position="363"/>
    </location>
</feature>
<dbReference type="EMBL" id="CM035428">
    <property type="protein sequence ID" value="KAH7301146.1"/>
    <property type="molecule type" value="Genomic_DNA"/>
</dbReference>
<dbReference type="CDD" id="cd03506">
    <property type="entry name" value="Delta6-FADS-like"/>
    <property type="match status" value="1"/>
</dbReference>
<feature type="transmembrane region" description="Helical" evidence="5">
    <location>
        <begin position="269"/>
        <end position="289"/>
    </location>
</feature>
<keyword evidence="4" id="KW-0408">Iron</keyword>
<feature type="transmembrane region" description="Helical" evidence="5">
    <location>
        <begin position="144"/>
        <end position="165"/>
    </location>
</feature>
<gene>
    <name evidence="7" type="ORF">KP509_23G014600</name>
</gene>
<keyword evidence="8" id="KW-1185">Reference proteome</keyword>
<dbReference type="EMBL" id="CM035428">
    <property type="protein sequence ID" value="KAH7301145.1"/>
    <property type="molecule type" value="Genomic_DNA"/>
</dbReference>
<evidence type="ECO:0000256" key="4">
    <source>
        <dbReference type="ARBA" id="ARBA00023004"/>
    </source>
</evidence>
<dbReference type="GO" id="GO:0006636">
    <property type="term" value="P:unsaturated fatty acid biosynthetic process"/>
    <property type="evidence" value="ECO:0007669"/>
    <property type="project" value="UniProtKB-ARBA"/>
</dbReference>
<dbReference type="PROSITE" id="PS50255">
    <property type="entry name" value="CYTOCHROME_B5_2"/>
    <property type="match status" value="1"/>
</dbReference>
<reference evidence="7 8" key="1">
    <citation type="submission" date="2021-08" db="EMBL/GenBank/DDBJ databases">
        <title>WGS assembly of Ceratopteris richardii.</title>
        <authorList>
            <person name="Marchant D.B."/>
            <person name="Chen G."/>
            <person name="Jenkins J."/>
            <person name="Shu S."/>
            <person name="Leebens-Mack J."/>
            <person name="Grimwood J."/>
            <person name="Schmutz J."/>
            <person name="Soltis P."/>
            <person name="Soltis D."/>
            <person name="Chen Z.-H."/>
        </authorList>
    </citation>
    <scope>NUCLEOTIDE SEQUENCE [LARGE SCALE GENOMIC DNA]</scope>
    <source>
        <strain evidence="7">Whitten #5841</strain>
        <tissue evidence="7">Leaf</tissue>
    </source>
</reference>
<evidence type="ECO:0000256" key="1">
    <source>
        <dbReference type="ARBA" id="ARBA00009295"/>
    </source>
</evidence>
<dbReference type="PIRSF" id="PIRSF015921">
    <property type="entry name" value="FA_sphinglp_des"/>
    <property type="match status" value="1"/>
</dbReference>
<dbReference type="PANTHER" id="PTHR19353">
    <property type="entry name" value="FATTY ACID DESATURASE 2"/>
    <property type="match status" value="1"/>
</dbReference>
<evidence type="ECO:0000313" key="7">
    <source>
        <dbReference type="EMBL" id="KAH7301145.1"/>
    </source>
</evidence>
<name>A0A8T2RZZ8_CERRI</name>
<dbReference type="InterPro" id="IPR036400">
    <property type="entry name" value="Cyt_B5-like_heme/steroid_sf"/>
</dbReference>
<dbReference type="PANTHER" id="PTHR19353:SF19">
    <property type="entry name" value="DELTA(5) FATTY ACID DESATURASE C-RELATED"/>
    <property type="match status" value="1"/>
</dbReference>
<sequence length="480" mass="55206">MAPRLGFEGQFPVPLDDTIACTGTIFTPEEVLSHNTPEDCWLIIHGNVYDVTSWVPHHPGGSLIHVNAGKDSTQLFDSYHPLHVRKLLERYCIGSLKLGENPYTDVCSVQYKNSGGEDFYLTLKSRVENYFRMMKVNSRVHPHMFMKSILLLAIYMMSYLFTFYWGGSFLLSIFTTVLMGFMVAEIGICIQHDANHGAYSNCKALGYLMSTSLDLVGASSFMWRQQHVVGHHSFTNVDGYDPDIRVSDPDLRRVTKDQPRRKYHYFQHWYLAWFYGLLALKSIFMDDFVALKSSSIGRIKLPKMTSLESCIFWGGKLFYALYMLVLPHCFGCHSGFQVAILYLISQLIAGWTLAFMFQVAHVVEKADFPVLEKKDGISKVSEGWAELQVRTTNNFSTDSLFWLHVSGGLNFQIEHHLFPGLCHLYYPNIQPIVKETCKEFNVPYNSFPTFWSALRSHFDYLKIIGRTEFKLRLNETVINW</sequence>
<keyword evidence="2" id="KW-0349">Heme</keyword>
<dbReference type="SUPFAM" id="SSF55856">
    <property type="entry name" value="Cytochrome b5-like heme/steroid binding domain"/>
    <property type="match status" value="1"/>
</dbReference>
<evidence type="ECO:0000256" key="3">
    <source>
        <dbReference type="ARBA" id="ARBA00022723"/>
    </source>
</evidence>
<comment type="similarity">
    <text evidence="1">Belongs to the fatty acid desaturase type 1 family.</text>
</comment>
<dbReference type="OrthoDB" id="260091at2759"/>
<dbReference type="AlphaFoldDB" id="A0A8T2RZZ8"/>
<dbReference type="OMA" id="RECTAIF"/>
<dbReference type="FunFam" id="3.10.120.10:FF:000007">
    <property type="entry name" value="Sulfite oxidase, mitochondrial"/>
    <property type="match status" value="1"/>
</dbReference>
<proteinExistence type="inferred from homology"/>
<dbReference type="Proteomes" id="UP000825935">
    <property type="component" value="Chromosome 23"/>
</dbReference>
<dbReference type="Gene3D" id="3.10.120.10">
    <property type="entry name" value="Cytochrome b5-like heme/steroid binding domain"/>
    <property type="match status" value="1"/>
</dbReference>
<evidence type="ECO:0000256" key="2">
    <source>
        <dbReference type="ARBA" id="ARBA00022617"/>
    </source>
</evidence>
<protein>
    <recommendedName>
        <fullName evidence="6">Cytochrome b5 heme-binding domain-containing protein</fullName>
    </recommendedName>
</protein>
<evidence type="ECO:0000256" key="5">
    <source>
        <dbReference type="SAM" id="Phobius"/>
    </source>
</evidence>
<dbReference type="InterPro" id="IPR001199">
    <property type="entry name" value="Cyt_B5-like_heme/steroid-bd"/>
</dbReference>
<keyword evidence="5" id="KW-0472">Membrane</keyword>
<feature type="transmembrane region" description="Helical" evidence="5">
    <location>
        <begin position="310"/>
        <end position="327"/>
    </location>
</feature>
<dbReference type="Pfam" id="PF00487">
    <property type="entry name" value="FA_desaturase"/>
    <property type="match status" value="1"/>
</dbReference>